<feature type="region of interest" description="Disordered" evidence="2">
    <location>
        <begin position="1"/>
        <end position="186"/>
    </location>
</feature>
<accession>A0A8J3DXY6</accession>
<gene>
    <name evidence="3" type="ORF">GCM10016234_26950</name>
</gene>
<evidence type="ECO:0000313" key="3">
    <source>
        <dbReference type="EMBL" id="GHD17605.1"/>
    </source>
</evidence>
<reference evidence="3" key="1">
    <citation type="journal article" date="2014" name="Int. J. Syst. Evol. Microbiol.">
        <title>Complete genome sequence of Corynebacterium casei LMG S-19264T (=DSM 44701T), isolated from a smear-ripened cheese.</title>
        <authorList>
            <consortium name="US DOE Joint Genome Institute (JGI-PGF)"/>
            <person name="Walter F."/>
            <person name="Albersmeier A."/>
            <person name="Kalinowski J."/>
            <person name="Ruckert C."/>
        </authorList>
    </citation>
    <scope>NUCLEOTIDE SEQUENCE</scope>
    <source>
        <strain evidence="3">KCTC 42249</strain>
    </source>
</reference>
<proteinExistence type="predicted"/>
<evidence type="ECO:0000313" key="4">
    <source>
        <dbReference type="Proteomes" id="UP000630142"/>
    </source>
</evidence>
<feature type="compositionally biased region" description="Basic and acidic residues" evidence="2">
    <location>
        <begin position="123"/>
        <end position="145"/>
    </location>
</feature>
<name>A0A8J3DXY6_9HYPH</name>
<reference evidence="3" key="2">
    <citation type="submission" date="2020-09" db="EMBL/GenBank/DDBJ databases">
        <authorList>
            <person name="Sun Q."/>
            <person name="Kim S."/>
        </authorList>
    </citation>
    <scope>NUCLEOTIDE SEQUENCE</scope>
    <source>
        <strain evidence="3">KCTC 42249</strain>
    </source>
</reference>
<feature type="compositionally biased region" description="Polar residues" evidence="2">
    <location>
        <begin position="44"/>
        <end position="61"/>
    </location>
</feature>
<keyword evidence="1" id="KW-0175">Coiled coil</keyword>
<organism evidence="3 4">
    <name type="scientific">Tianweitania populi</name>
    <dbReference type="NCBI Taxonomy" id="1607949"/>
    <lineage>
        <taxon>Bacteria</taxon>
        <taxon>Pseudomonadati</taxon>
        <taxon>Pseudomonadota</taxon>
        <taxon>Alphaproteobacteria</taxon>
        <taxon>Hyphomicrobiales</taxon>
        <taxon>Phyllobacteriaceae</taxon>
        <taxon>Tianweitania</taxon>
    </lineage>
</organism>
<dbReference type="AlphaFoldDB" id="A0A8J3DXY6"/>
<dbReference type="EMBL" id="BMZQ01000002">
    <property type="protein sequence ID" value="GHD17605.1"/>
    <property type="molecule type" value="Genomic_DNA"/>
</dbReference>
<dbReference type="Proteomes" id="UP000630142">
    <property type="component" value="Unassembled WGS sequence"/>
</dbReference>
<evidence type="ECO:0000256" key="2">
    <source>
        <dbReference type="SAM" id="MobiDB-lite"/>
    </source>
</evidence>
<comment type="caution">
    <text evidence="3">The sequence shown here is derived from an EMBL/GenBank/DDBJ whole genome shotgun (WGS) entry which is preliminary data.</text>
</comment>
<dbReference type="RefSeq" id="WP_189504644.1">
    <property type="nucleotide sequence ID" value="NZ_BMZQ01000002.1"/>
</dbReference>
<keyword evidence="4" id="KW-1185">Reference proteome</keyword>
<evidence type="ECO:0000256" key="1">
    <source>
        <dbReference type="SAM" id="Coils"/>
    </source>
</evidence>
<feature type="coiled-coil region" evidence="1">
    <location>
        <begin position="260"/>
        <end position="373"/>
    </location>
</feature>
<sequence length="540" mass="55076">MVKKPSTRHSKSSREPVTIDLDASEAKIAASPGDGGPFEGSPTGGASSFTETEGTDLSGQPQRGPATRAGEVYSDAQADRTGGEPFQSEPSLADEALVDTHADSPILHLDDGDQPAQSTSDMLHADRPAEDRDTISSRETDKETVVEAAPVETHNPYETPAAYDDPEYEKPPVHPTAAASTVTAEPATPARRGAGFGSLLAAGLIGGALALGGSMLLGSGLHDNDAPVSGGASTADLEALRAEVGELQAARNTAPVAAGNSDVSAEIEQLRTQVAALQQGGGEGSGGGADTQALTSRIDELAAQVQQLSQNGGGSGQTVDLQPLNGRIDALEQSLQAASQAANQAGSADEQRLTELQQSLATLSQRVEERANDPRLALAITASALKAAIDRGQPFQTEFDAYVAVAPNAPEADTLRGMAASGVPTRAEISSELTGATSAMVAAGKTEPENAGVVSRLWSSATDLVEVRPVGANVQGNEPGAIVARLEAAVQAGDYEKAIAEYDTLPAGSKSAGADFIAKVRARQAADDLVGKALAEALKA</sequence>
<protein>
    <submittedName>
        <fullName evidence="3">Tail protein</fullName>
    </submittedName>
</protein>
<feature type="compositionally biased region" description="Basic residues" evidence="2">
    <location>
        <begin position="1"/>
        <end position="11"/>
    </location>
</feature>
<dbReference type="Gene3D" id="1.20.1270.70">
    <property type="entry name" value="Designed single chain three-helix bundle"/>
    <property type="match status" value="1"/>
</dbReference>